<dbReference type="RefSeq" id="WP_181396117.1">
    <property type="nucleotide sequence ID" value="NZ_QGTW01000017.1"/>
</dbReference>
<reference evidence="1 2" key="1">
    <citation type="submission" date="2018-05" db="EMBL/GenBank/DDBJ databases">
        <title>Freshwater and sediment microbial communities from various areas in North America, analyzing microbe dynamics in response to fracking.</title>
        <authorList>
            <person name="Lamendella R."/>
        </authorList>
    </citation>
    <scope>NUCLEOTIDE SEQUENCE [LARGE SCALE GENOMIC DNA]</scope>
    <source>
        <strain evidence="1 2">15_TX</strain>
    </source>
</reference>
<sequence>MKWVFNKVSGGYELIIETGAARHSLVITLPEIKGKLNHISAEYGESKS</sequence>
<accession>A0A2V2ZJ98</accession>
<dbReference type="AlphaFoldDB" id="A0A2V2ZJ98"/>
<dbReference type="Proteomes" id="UP000247150">
    <property type="component" value="Unassembled WGS sequence"/>
</dbReference>
<evidence type="ECO:0000313" key="2">
    <source>
        <dbReference type="Proteomes" id="UP000247150"/>
    </source>
</evidence>
<proteinExistence type="predicted"/>
<evidence type="ECO:0000313" key="1">
    <source>
        <dbReference type="EMBL" id="PWW20025.1"/>
    </source>
</evidence>
<gene>
    <name evidence="1" type="ORF">DFO73_11725</name>
</gene>
<name>A0A2V2ZJ98_9BACI</name>
<organism evidence="1 2">
    <name type="scientific">Cytobacillus oceanisediminis</name>
    <dbReference type="NCBI Taxonomy" id="665099"/>
    <lineage>
        <taxon>Bacteria</taxon>
        <taxon>Bacillati</taxon>
        <taxon>Bacillota</taxon>
        <taxon>Bacilli</taxon>
        <taxon>Bacillales</taxon>
        <taxon>Bacillaceae</taxon>
        <taxon>Cytobacillus</taxon>
    </lineage>
</organism>
<protein>
    <submittedName>
        <fullName evidence="1">Uncharacterized protein</fullName>
    </submittedName>
</protein>
<dbReference type="EMBL" id="QGTW01000017">
    <property type="protein sequence ID" value="PWW20025.1"/>
    <property type="molecule type" value="Genomic_DNA"/>
</dbReference>
<comment type="caution">
    <text evidence="1">The sequence shown here is derived from an EMBL/GenBank/DDBJ whole genome shotgun (WGS) entry which is preliminary data.</text>
</comment>